<feature type="transmembrane region" description="Helical" evidence="6">
    <location>
        <begin position="196"/>
        <end position="224"/>
    </location>
</feature>
<feature type="transmembrane region" description="Helical" evidence="6">
    <location>
        <begin position="170"/>
        <end position="190"/>
    </location>
</feature>
<keyword evidence="3 6" id="KW-0812">Transmembrane</keyword>
<feature type="transmembrane region" description="Helical" evidence="6">
    <location>
        <begin position="103"/>
        <end position="125"/>
    </location>
</feature>
<dbReference type="AlphaFoldDB" id="A0A0R1PF11"/>
<sequence length="296" mass="32608">MPLTESIAPTFIQKDEDIVSANSWVSLASQVSSIVSSGFSVIMVMMKDPKYSLIFVMISVIISFVSLSRIKADDKPQIHSDTSSFQLRLKIKEGISLIYKNHLVSIMIPIALVTNFCYWTIWLLMPKFSVDIYGKYSFTYNFMDIGVTIGGILGTVVLTKLGKRIGKLHFYPVYLAGQALSLLLLGLLSLVPFVNIINVILVGVIWFLYGFFNSITAIIYFSAVQMSASKSDIGKTVGAVLTIFSVANPIAGITSPFLLKLAGLRPLIIVLGLIMFLAALIIYTPPCMKVLIENEK</sequence>
<dbReference type="GO" id="GO:0022857">
    <property type="term" value="F:transmembrane transporter activity"/>
    <property type="evidence" value="ECO:0007669"/>
    <property type="project" value="InterPro"/>
</dbReference>
<evidence type="ECO:0000256" key="2">
    <source>
        <dbReference type="ARBA" id="ARBA00022475"/>
    </source>
</evidence>
<dbReference type="GO" id="GO:0005886">
    <property type="term" value="C:plasma membrane"/>
    <property type="evidence" value="ECO:0007669"/>
    <property type="project" value="UniProtKB-SubCell"/>
</dbReference>
<dbReference type="InterPro" id="IPR011701">
    <property type="entry name" value="MFS"/>
</dbReference>
<gene>
    <name evidence="7" type="ORF">FD33_GL000059</name>
</gene>
<dbReference type="PATRIC" id="fig|1122151.5.peg.60"/>
<evidence type="ECO:0000256" key="4">
    <source>
        <dbReference type="ARBA" id="ARBA00022989"/>
    </source>
</evidence>
<comment type="subcellular location">
    <subcellularLocation>
        <location evidence="1">Cell membrane</location>
        <topology evidence="1">Multi-pass membrane protein</topology>
    </subcellularLocation>
</comment>
<accession>A0A0R1PF11</accession>
<proteinExistence type="predicted"/>
<feature type="transmembrane region" description="Helical" evidence="6">
    <location>
        <begin position="236"/>
        <end position="258"/>
    </location>
</feature>
<protein>
    <submittedName>
        <fullName evidence="7">Major facilitator superfamily transporter</fullName>
    </submittedName>
</protein>
<keyword evidence="2" id="KW-1003">Cell membrane</keyword>
<keyword evidence="5 6" id="KW-0472">Membrane</keyword>
<keyword evidence="4 6" id="KW-1133">Transmembrane helix</keyword>
<evidence type="ECO:0000313" key="7">
    <source>
        <dbReference type="EMBL" id="KRL30751.1"/>
    </source>
</evidence>
<feature type="transmembrane region" description="Helical" evidence="6">
    <location>
        <begin position="264"/>
        <end position="283"/>
    </location>
</feature>
<feature type="transmembrane region" description="Helical" evidence="6">
    <location>
        <begin position="137"/>
        <end position="158"/>
    </location>
</feature>
<evidence type="ECO:0000256" key="5">
    <source>
        <dbReference type="ARBA" id="ARBA00023136"/>
    </source>
</evidence>
<name>A0A0R1PF11_9LACO</name>
<dbReference type="Proteomes" id="UP000051908">
    <property type="component" value="Unassembled WGS sequence"/>
</dbReference>
<dbReference type="PANTHER" id="PTHR23513">
    <property type="entry name" value="INTEGRAL MEMBRANE EFFLUX PROTEIN-RELATED"/>
    <property type="match status" value="1"/>
</dbReference>
<evidence type="ECO:0000256" key="6">
    <source>
        <dbReference type="SAM" id="Phobius"/>
    </source>
</evidence>
<dbReference type="PANTHER" id="PTHR23513:SF6">
    <property type="entry name" value="MAJOR FACILITATOR SUPERFAMILY ASSOCIATED DOMAIN-CONTAINING PROTEIN"/>
    <property type="match status" value="1"/>
</dbReference>
<organism evidence="7 8">
    <name type="scientific">Companilactobacillus paralimentarius DSM 13238 = JCM 10415</name>
    <dbReference type="NCBI Taxonomy" id="1122151"/>
    <lineage>
        <taxon>Bacteria</taxon>
        <taxon>Bacillati</taxon>
        <taxon>Bacillota</taxon>
        <taxon>Bacilli</taxon>
        <taxon>Lactobacillales</taxon>
        <taxon>Lactobacillaceae</taxon>
        <taxon>Companilactobacillus</taxon>
    </lineage>
</organism>
<dbReference type="EMBL" id="AZES01000079">
    <property type="protein sequence ID" value="KRL30751.1"/>
    <property type="molecule type" value="Genomic_DNA"/>
</dbReference>
<dbReference type="SUPFAM" id="SSF103473">
    <property type="entry name" value="MFS general substrate transporter"/>
    <property type="match status" value="1"/>
</dbReference>
<evidence type="ECO:0000313" key="8">
    <source>
        <dbReference type="Proteomes" id="UP000051908"/>
    </source>
</evidence>
<dbReference type="Pfam" id="PF07690">
    <property type="entry name" value="MFS_1"/>
    <property type="match status" value="1"/>
</dbReference>
<feature type="transmembrane region" description="Helical" evidence="6">
    <location>
        <begin position="51"/>
        <end position="70"/>
    </location>
</feature>
<comment type="caution">
    <text evidence="7">The sequence shown here is derived from an EMBL/GenBank/DDBJ whole genome shotgun (WGS) entry which is preliminary data.</text>
</comment>
<evidence type="ECO:0000256" key="3">
    <source>
        <dbReference type="ARBA" id="ARBA00022692"/>
    </source>
</evidence>
<keyword evidence="8" id="KW-1185">Reference proteome</keyword>
<reference evidence="7 8" key="1">
    <citation type="journal article" date="2015" name="Genome Announc.">
        <title>Expanding the biotechnology potential of lactobacilli through comparative genomics of 213 strains and associated genera.</title>
        <authorList>
            <person name="Sun Z."/>
            <person name="Harris H.M."/>
            <person name="McCann A."/>
            <person name="Guo C."/>
            <person name="Argimon S."/>
            <person name="Zhang W."/>
            <person name="Yang X."/>
            <person name="Jeffery I.B."/>
            <person name="Cooney J.C."/>
            <person name="Kagawa T.F."/>
            <person name="Liu W."/>
            <person name="Song Y."/>
            <person name="Salvetti E."/>
            <person name="Wrobel A."/>
            <person name="Rasinkangas P."/>
            <person name="Parkhill J."/>
            <person name="Rea M.C."/>
            <person name="O'Sullivan O."/>
            <person name="Ritari J."/>
            <person name="Douillard F.P."/>
            <person name="Paul Ross R."/>
            <person name="Yang R."/>
            <person name="Briner A.E."/>
            <person name="Felis G.E."/>
            <person name="de Vos W.M."/>
            <person name="Barrangou R."/>
            <person name="Klaenhammer T.R."/>
            <person name="Caufield P.W."/>
            <person name="Cui Y."/>
            <person name="Zhang H."/>
            <person name="O'Toole P.W."/>
        </authorList>
    </citation>
    <scope>NUCLEOTIDE SEQUENCE [LARGE SCALE GENOMIC DNA]</scope>
    <source>
        <strain evidence="7 8">DSM 13238</strain>
    </source>
</reference>
<dbReference type="Gene3D" id="1.20.1250.20">
    <property type="entry name" value="MFS general substrate transporter like domains"/>
    <property type="match status" value="1"/>
</dbReference>
<dbReference type="InterPro" id="IPR036259">
    <property type="entry name" value="MFS_trans_sf"/>
</dbReference>
<evidence type="ECO:0000256" key="1">
    <source>
        <dbReference type="ARBA" id="ARBA00004651"/>
    </source>
</evidence>